<reference evidence="5" key="1">
    <citation type="submission" date="2019-03" db="EMBL/GenBank/DDBJ databases">
        <title>WGS assembly of Setaria viridis.</title>
        <authorList>
            <person name="Huang P."/>
            <person name="Jenkins J."/>
            <person name="Grimwood J."/>
            <person name="Barry K."/>
            <person name="Healey A."/>
            <person name="Mamidi S."/>
            <person name="Sreedasyam A."/>
            <person name="Shu S."/>
            <person name="Feldman M."/>
            <person name="Wu J."/>
            <person name="Yu Y."/>
            <person name="Chen C."/>
            <person name="Johnson J."/>
            <person name="Rokhsar D."/>
            <person name="Baxter I."/>
            <person name="Schmutz J."/>
            <person name="Brutnell T."/>
            <person name="Kellogg E."/>
        </authorList>
    </citation>
    <scope>NUCLEOTIDE SEQUENCE [LARGE SCALE GENOMIC DNA]</scope>
</reference>
<dbReference type="Pfam" id="PF25014">
    <property type="entry name" value="NET2A"/>
    <property type="match status" value="1"/>
</dbReference>
<feature type="region of interest" description="Disordered" evidence="3">
    <location>
        <begin position="132"/>
        <end position="160"/>
    </location>
</feature>
<organism evidence="5 6">
    <name type="scientific">Setaria viridis</name>
    <name type="common">Green bristlegrass</name>
    <name type="synonym">Setaria italica subsp. viridis</name>
    <dbReference type="NCBI Taxonomy" id="4556"/>
    <lineage>
        <taxon>Eukaryota</taxon>
        <taxon>Viridiplantae</taxon>
        <taxon>Streptophyta</taxon>
        <taxon>Embryophyta</taxon>
        <taxon>Tracheophyta</taxon>
        <taxon>Spermatophyta</taxon>
        <taxon>Magnoliopsida</taxon>
        <taxon>Liliopsida</taxon>
        <taxon>Poales</taxon>
        <taxon>Poaceae</taxon>
        <taxon>PACMAD clade</taxon>
        <taxon>Panicoideae</taxon>
        <taxon>Panicodae</taxon>
        <taxon>Paniceae</taxon>
        <taxon>Cenchrinae</taxon>
        <taxon>Setaria</taxon>
    </lineage>
</organism>
<dbReference type="Pfam" id="PF24918">
    <property type="entry name" value="NET2A_C"/>
    <property type="match status" value="1"/>
</dbReference>
<dbReference type="PANTHER" id="PTHR31631">
    <property type="entry name" value="PROTEIN NETWORKED 2D"/>
    <property type="match status" value="1"/>
</dbReference>
<dbReference type="Proteomes" id="UP000298652">
    <property type="component" value="Chromosome 3"/>
</dbReference>
<evidence type="ECO:0000256" key="1">
    <source>
        <dbReference type="ARBA" id="ARBA00023054"/>
    </source>
</evidence>
<evidence type="ECO:0000313" key="5">
    <source>
        <dbReference type="EMBL" id="TKW24303.1"/>
    </source>
</evidence>
<dbReference type="Pfam" id="PF07765">
    <property type="entry name" value="KIP1"/>
    <property type="match status" value="1"/>
</dbReference>
<accession>A0A4U6V9B6</accession>
<proteinExistence type="predicted"/>
<evidence type="ECO:0000256" key="2">
    <source>
        <dbReference type="SAM" id="Coils"/>
    </source>
</evidence>
<feature type="region of interest" description="Disordered" evidence="3">
    <location>
        <begin position="548"/>
        <end position="572"/>
    </location>
</feature>
<feature type="compositionally biased region" description="Basic and acidic residues" evidence="3">
    <location>
        <begin position="482"/>
        <end position="498"/>
    </location>
</feature>
<feature type="compositionally biased region" description="Polar residues" evidence="3">
    <location>
        <begin position="552"/>
        <end position="567"/>
    </location>
</feature>
<name>A0A4U6V9B6_SETVI</name>
<dbReference type="InterPro" id="IPR056888">
    <property type="entry name" value="NET2A-D/KIP1-like_dom"/>
</dbReference>
<dbReference type="InterPro" id="IPR056889">
    <property type="entry name" value="NET2A-D/KIP1-like_C"/>
</dbReference>
<evidence type="ECO:0000259" key="4">
    <source>
        <dbReference type="PROSITE" id="PS51774"/>
    </source>
</evidence>
<sequence length="1069" mass="121492">MLQRAASNAYSWWWASHVRTKQSKWLDNNLKDMEDRVKCILFLLGEEADSFAKRAEMYYKRRPEVISSVEEAYRAYRALAERYDHMSGELHKANHTIASTFPDQIQYSLLEEDDDNLPKAYTKVDPRKIHKSTVEGLMKKKHREKSRPKDGGKKSAVPMNKDNAQAEISRLQKEILVLQTEKEFIKSSYESGIAKYWDLEKQINEMQEEVCYFQDEFNESAVIEDDEARALMTATALKSCEDAIIKMQEQQKSFFSQAMIESARVKVSREKLKGIMRVHGKSLSYSGNSADENVKTDAGARRDELFSMKQEKFELQELVEKIKGYFEMDSDLSVVEIAEKIDELVNKVVDLELMISTQTAQINRLCLENNELEKSLQKLEEEETEQNDSGELNEKLKEAEKELIRVHNLERSYHAEERIVCANFTETINSFCDISHMLQSPLIEHPVVSRCMLTDEATPSTDTEQSGEHSKTSPLEDPEMDEAARKPQVDGFLDHPDTPEPAIFSDDSKSSSGYHESKAEKHCHVDKIQDLSCCEFEDKLIEAASVPVDVGTTETADQTSSDDNNNGESDHVLEITSNTGSSVQQDIVHCHESDSLEDVHQISSNSQGENLKQEDNMIDNSTPCNSIFEGSSEQKIEMNKEEASYIIKNPIPTNGKVAGVGDQEDSMINLQQLLMNGLQDKEKVLLAEYTSILRNYKNAKRKLTEAETMNQECLNEMRATISELECANGMKDAEIRSLHELLKSLTYKDALQSGHQLNSTMSLSEKNGMIRGHRRTPSFLSVHQRAQSVSSIPSRIINSSSLKNKPSIDASHDAVTNQKSIIQEEPTSTNVVEMDKASPLEKKFRRDIDTLLEENLAFLMKFSMLFQQIQGFQTKYDQLQAEISKLKPNKDHTNDQPAKLEMEATEKRLRELKIELQVWLEQNAMFKGELQCKFDSLCSIQAEIEGTMDMDADTVDRARFTSYHVAKFQGEILNMKQENNKVADELQAGLDHVKGLQKEIEKVLAKILSTSLSGPKSSTTWRNAPSKSRVPLRMFLFPAKKKKPSLFACVNPTLLSKQNSDMAFFTKMS</sequence>
<dbReference type="PROSITE" id="PS51774">
    <property type="entry name" value="NAB"/>
    <property type="match status" value="1"/>
</dbReference>
<keyword evidence="1 2" id="KW-0175">Coiled coil</keyword>
<dbReference type="PANTHER" id="PTHR31631:SF0">
    <property type="entry name" value="PROTEIN NETWORKED 2D"/>
    <property type="match status" value="1"/>
</dbReference>
<dbReference type="GO" id="GO:0003779">
    <property type="term" value="F:actin binding"/>
    <property type="evidence" value="ECO:0007669"/>
    <property type="project" value="InterPro"/>
</dbReference>
<gene>
    <name evidence="5" type="ORF">SEVIR_3G043800v2</name>
</gene>
<feature type="region of interest" description="Disordered" evidence="3">
    <location>
        <begin position="456"/>
        <end position="515"/>
    </location>
</feature>
<keyword evidence="6" id="KW-1185">Reference proteome</keyword>
<feature type="coiled-coil region" evidence="2">
    <location>
        <begin position="686"/>
        <end position="716"/>
    </location>
</feature>
<dbReference type="InterPro" id="IPR011684">
    <property type="entry name" value="NAB"/>
</dbReference>
<dbReference type="OMA" id="PEEGAHF"/>
<evidence type="ECO:0000313" key="6">
    <source>
        <dbReference type="Proteomes" id="UP000298652"/>
    </source>
</evidence>
<dbReference type="EMBL" id="CM016554">
    <property type="protein sequence ID" value="TKW24303.1"/>
    <property type="molecule type" value="Genomic_DNA"/>
</dbReference>
<evidence type="ECO:0000256" key="3">
    <source>
        <dbReference type="SAM" id="MobiDB-lite"/>
    </source>
</evidence>
<dbReference type="Gramene" id="TKW24303">
    <property type="protein sequence ID" value="TKW24303"/>
    <property type="gene ID" value="SEVIR_3G043800v2"/>
</dbReference>
<feature type="coiled-coil region" evidence="2">
    <location>
        <begin position="334"/>
        <end position="412"/>
    </location>
</feature>
<dbReference type="AlphaFoldDB" id="A0A4U6V9B6"/>
<feature type="domain" description="NAB" evidence="4">
    <location>
        <begin position="10"/>
        <end position="90"/>
    </location>
</feature>
<protein>
    <recommendedName>
        <fullName evidence="4">NAB domain-containing protein</fullName>
    </recommendedName>
</protein>